<proteinExistence type="predicted"/>
<dbReference type="EMBL" id="GBRH01159116">
    <property type="protein sequence ID" value="JAE38780.1"/>
    <property type="molecule type" value="Transcribed_RNA"/>
</dbReference>
<protein>
    <submittedName>
        <fullName evidence="1">Uncharacterized protein</fullName>
    </submittedName>
</protein>
<sequence>MIGLEEPLRILYLAITCLR</sequence>
<name>A0A0A9HNR4_ARUDO</name>
<organism evidence="1">
    <name type="scientific">Arundo donax</name>
    <name type="common">Giant reed</name>
    <name type="synonym">Donax arundinaceus</name>
    <dbReference type="NCBI Taxonomy" id="35708"/>
    <lineage>
        <taxon>Eukaryota</taxon>
        <taxon>Viridiplantae</taxon>
        <taxon>Streptophyta</taxon>
        <taxon>Embryophyta</taxon>
        <taxon>Tracheophyta</taxon>
        <taxon>Spermatophyta</taxon>
        <taxon>Magnoliopsida</taxon>
        <taxon>Liliopsida</taxon>
        <taxon>Poales</taxon>
        <taxon>Poaceae</taxon>
        <taxon>PACMAD clade</taxon>
        <taxon>Arundinoideae</taxon>
        <taxon>Arundineae</taxon>
        <taxon>Arundo</taxon>
    </lineage>
</organism>
<evidence type="ECO:0000313" key="1">
    <source>
        <dbReference type="EMBL" id="JAE38780.1"/>
    </source>
</evidence>
<dbReference type="AlphaFoldDB" id="A0A0A9HNR4"/>
<reference evidence="1" key="2">
    <citation type="journal article" date="2015" name="Data Brief">
        <title>Shoot transcriptome of the giant reed, Arundo donax.</title>
        <authorList>
            <person name="Barrero R.A."/>
            <person name="Guerrero F.D."/>
            <person name="Moolhuijzen P."/>
            <person name="Goolsby J.A."/>
            <person name="Tidwell J."/>
            <person name="Bellgard S.E."/>
            <person name="Bellgard M.I."/>
        </authorList>
    </citation>
    <scope>NUCLEOTIDE SEQUENCE</scope>
    <source>
        <tissue evidence="1">Shoot tissue taken approximately 20 cm above the soil surface</tissue>
    </source>
</reference>
<accession>A0A0A9HNR4</accession>
<reference evidence="1" key="1">
    <citation type="submission" date="2014-09" db="EMBL/GenBank/DDBJ databases">
        <authorList>
            <person name="Magalhaes I.L.F."/>
            <person name="Oliveira U."/>
            <person name="Santos F.R."/>
            <person name="Vidigal T.H.D.A."/>
            <person name="Brescovit A.D."/>
            <person name="Santos A.J."/>
        </authorList>
    </citation>
    <scope>NUCLEOTIDE SEQUENCE</scope>
    <source>
        <tissue evidence="1">Shoot tissue taken approximately 20 cm above the soil surface</tissue>
    </source>
</reference>